<protein>
    <recommendedName>
        <fullName evidence="5">HMG box domain-containing protein</fullName>
    </recommendedName>
</protein>
<dbReference type="PROSITE" id="PS50118">
    <property type="entry name" value="HMG_BOX_2"/>
    <property type="match status" value="1"/>
</dbReference>
<feature type="region of interest" description="Disordered" evidence="3">
    <location>
        <begin position="72"/>
        <end position="126"/>
    </location>
</feature>
<keyword evidence="2" id="KW-0539">Nucleus</keyword>
<dbReference type="PANTHER" id="PTHR48112:SF22">
    <property type="entry name" value="MITOCHONDRIAL TRANSCRIPTION FACTOR A, ISOFORM B"/>
    <property type="match status" value="1"/>
</dbReference>
<dbReference type="SMART" id="SM00398">
    <property type="entry name" value="HMG"/>
    <property type="match status" value="1"/>
</dbReference>
<dbReference type="AlphaFoldDB" id="A0A7J6GCI7"/>
<dbReference type="EMBL" id="JAATIP010000064">
    <property type="protein sequence ID" value="KAF4380686.1"/>
    <property type="molecule type" value="Genomic_DNA"/>
</dbReference>
<dbReference type="Pfam" id="PF00505">
    <property type="entry name" value="HMG_box"/>
    <property type="match status" value="1"/>
</dbReference>
<feature type="chain" id="PRO_5029772179" description="HMG box domain-containing protein" evidence="4">
    <location>
        <begin position="20"/>
        <end position="218"/>
    </location>
</feature>
<dbReference type="SUPFAM" id="SSF47095">
    <property type="entry name" value="HMG-box"/>
    <property type="match status" value="1"/>
</dbReference>
<name>A0A7J6GCI7_CANSA</name>
<dbReference type="Proteomes" id="UP000525078">
    <property type="component" value="Unassembled WGS sequence"/>
</dbReference>
<dbReference type="PRINTS" id="PR00886">
    <property type="entry name" value="HIGHMOBLTY12"/>
</dbReference>
<evidence type="ECO:0000259" key="5">
    <source>
        <dbReference type="PROSITE" id="PS50118"/>
    </source>
</evidence>
<feature type="signal peptide" evidence="4">
    <location>
        <begin position="1"/>
        <end position="19"/>
    </location>
</feature>
<evidence type="ECO:0000313" key="7">
    <source>
        <dbReference type="Proteomes" id="UP000525078"/>
    </source>
</evidence>
<gene>
    <name evidence="6" type="ORF">F8388_017040</name>
</gene>
<dbReference type="InterPro" id="IPR050342">
    <property type="entry name" value="HMGB"/>
</dbReference>
<evidence type="ECO:0000256" key="3">
    <source>
        <dbReference type="SAM" id="MobiDB-lite"/>
    </source>
</evidence>
<dbReference type="GO" id="GO:0005634">
    <property type="term" value="C:nucleus"/>
    <property type="evidence" value="ECO:0007669"/>
    <property type="project" value="UniProtKB-UniRule"/>
</dbReference>
<evidence type="ECO:0000256" key="4">
    <source>
        <dbReference type="SAM" id="SignalP"/>
    </source>
</evidence>
<feature type="domain" description="HMG box" evidence="5">
    <location>
        <begin position="125"/>
        <end position="202"/>
    </location>
</feature>
<keyword evidence="1 2" id="KW-0238">DNA-binding</keyword>
<comment type="caution">
    <text evidence="6">The sequence shown here is derived from an EMBL/GenBank/DDBJ whole genome shotgun (WGS) entry which is preliminary data.</text>
</comment>
<reference evidence="6 7" key="1">
    <citation type="journal article" date="2020" name="bioRxiv">
        <title>Sequence and annotation of 42 cannabis genomes reveals extensive copy number variation in cannabinoid synthesis and pathogen resistance genes.</title>
        <authorList>
            <person name="Mckernan K.J."/>
            <person name="Helbert Y."/>
            <person name="Kane L.T."/>
            <person name="Ebling H."/>
            <person name="Zhang L."/>
            <person name="Liu B."/>
            <person name="Eaton Z."/>
            <person name="Mclaughlin S."/>
            <person name="Kingan S."/>
            <person name="Baybayan P."/>
            <person name="Concepcion G."/>
            <person name="Jordan M."/>
            <person name="Riva A."/>
            <person name="Barbazuk W."/>
            <person name="Harkins T."/>
        </authorList>
    </citation>
    <scope>NUCLEOTIDE SEQUENCE [LARGE SCALE GENOMIC DNA]</scope>
    <source>
        <strain evidence="7">cv. Jamaican Lion 4</strain>
        <tissue evidence="6">Leaf</tissue>
    </source>
</reference>
<dbReference type="InterPro" id="IPR009071">
    <property type="entry name" value="HMG_box_dom"/>
</dbReference>
<proteinExistence type="predicted"/>
<evidence type="ECO:0000256" key="2">
    <source>
        <dbReference type="PROSITE-ProRule" id="PRU00267"/>
    </source>
</evidence>
<evidence type="ECO:0000256" key="1">
    <source>
        <dbReference type="ARBA" id="ARBA00023125"/>
    </source>
</evidence>
<feature type="region of interest" description="Disordered" evidence="3">
    <location>
        <begin position="182"/>
        <end position="218"/>
    </location>
</feature>
<feature type="compositionally biased region" description="Basic residues" evidence="3">
    <location>
        <begin position="111"/>
        <end position="120"/>
    </location>
</feature>
<sequence length="218" mass="24994">MSSLFFLLLLLTTLQPSYFFIVVRDRIPITCFSIVLLLQQTITTMQAIGILIQSNGQWDGMRTRITLESIVDDSDSDATDSEGEKENDIIKEPSSSKKKSEDGDEDGPEKKKQKKKKKKKDPSAPRRAMSGFMFFSQMEREVALFFCWLQNVKKTNPGISFPEVGRVLGDKWKRMFVEEKEPFQASARQDKKRYQEEISGYKNAQPMKVDSGNILDTE</sequence>
<dbReference type="InterPro" id="IPR036910">
    <property type="entry name" value="HMG_box_dom_sf"/>
</dbReference>
<dbReference type="PANTHER" id="PTHR48112">
    <property type="entry name" value="HIGH MOBILITY GROUP PROTEIN DSP1"/>
    <property type="match status" value="1"/>
</dbReference>
<keyword evidence="4" id="KW-0732">Signal</keyword>
<feature type="compositionally biased region" description="Acidic residues" evidence="3">
    <location>
        <begin position="72"/>
        <end position="81"/>
    </location>
</feature>
<feature type="compositionally biased region" description="Basic and acidic residues" evidence="3">
    <location>
        <begin position="182"/>
        <end position="196"/>
    </location>
</feature>
<organism evidence="6 7">
    <name type="scientific">Cannabis sativa</name>
    <name type="common">Hemp</name>
    <name type="synonym">Marijuana</name>
    <dbReference type="NCBI Taxonomy" id="3483"/>
    <lineage>
        <taxon>Eukaryota</taxon>
        <taxon>Viridiplantae</taxon>
        <taxon>Streptophyta</taxon>
        <taxon>Embryophyta</taxon>
        <taxon>Tracheophyta</taxon>
        <taxon>Spermatophyta</taxon>
        <taxon>Magnoliopsida</taxon>
        <taxon>eudicotyledons</taxon>
        <taxon>Gunneridae</taxon>
        <taxon>Pentapetalae</taxon>
        <taxon>rosids</taxon>
        <taxon>fabids</taxon>
        <taxon>Rosales</taxon>
        <taxon>Cannabaceae</taxon>
        <taxon>Cannabis</taxon>
    </lineage>
</organism>
<accession>A0A7J6GCI7</accession>
<dbReference type="GO" id="GO:0003677">
    <property type="term" value="F:DNA binding"/>
    <property type="evidence" value="ECO:0007669"/>
    <property type="project" value="UniProtKB-UniRule"/>
</dbReference>
<feature type="compositionally biased region" description="Basic and acidic residues" evidence="3">
    <location>
        <begin position="82"/>
        <end position="101"/>
    </location>
</feature>
<feature type="DNA-binding region" description="HMG box" evidence="2">
    <location>
        <begin position="125"/>
        <end position="202"/>
    </location>
</feature>
<evidence type="ECO:0000313" key="6">
    <source>
        <dbReference type="EMBL" id="KAF4380686.1"/>
    </source>
</evidence>
<dbReference type="Gene3D" id="1.10.30.10">
    <property type="entry name" value="High mobility group box domain"/>
    <property type="match status" value="1"/>
</dbReference>